<feature type="non-terminal residue" evidence="1">
    <location>
        <position position="1"/>
    </location>
</feature>
<accession>A0A0C9U9Q5</accession>
<proteinExistence type="predicted"/>
<feature type="non-terminal residue" evidence="1">
    <location>
        <position position="119"/>
    </location>
</feature>
<dbReference type="EMBL" id="KN837149">
    <property type="protein sequence ID" value="KIJ39823.1"/>
    <property type="molecule type" value="Genomic_DNA"/>
</dbReference>
<reference evidence="1 2" key="1">
    <citation type="submission" date="2014-06" db="EMBL/GenBank/DDBJ databases">
        <title>Evolutionary Origins and Diversification of the Mycorrhizal Mutualists.</title>
        <authorList>
            <consortium name="DOE Joint Genome Institute"/>
            <consortium name="Mycorrhizal Genomics Consortium"/>
            <person name="Kohler A."/>
            <person name="Kuo A."/>
            <person name="Nagy L.G."/>
            <person name="Floudas D."/>
            <person name="Copeland A."/>
            <person name="Barry K.W."/>
            <person name="Cichocki N."/>
            <person name="Veneault-Fourrey C."/>
            <person name="LaButti K."/>
            <person name="Lindquist E.A."/>
            <person name="Lipzen A."/>
            <person name="Lundell T."/>
            <person name="Morin E."/>
            <person name="Murat C."/>
            <person name="Riley R."/>
            <person name="Ohm R."/>
            <person name="Sun H."/>
            <person name="Tunlid A."/>
            <person name="Henrissat B."/>
            <person name="Grigoriev I.V."/>
            <person name="Hibbett D.S."/>
            <person name="Martin F."/>
        </authorList>
    </citation>
    <scope>NUCLEOTIDE SEQUENCE [LARGE SCALE GENOMIC DNA]</scope>
    <source>
        <strain evidence="1 2">SS14</strain>
    </source>
</reference>
<dbReference type="Proteomes" id="UP000054279">
    <property type="component" value="Unassembled WGS sequence"/>
</dbReference>
<dbReference type="AlphaFoldDB" id="A0A0C9U9Q5"/>
<dbReference type="PANTHER" id="PTHR33096:SF1">
    <property type="entry name" value="CXC1-LIKE CYSTEINE CLUSTER ASSOCIATED WITH KDZ TRANSPOSASES DOMAIN-CONTAINING PROTEIN"/>
    <property type="match status" value="1"/>
</dbReference>
<dbReference type="OrthoDB" id="3364670at2759"/>
<name>A0A0C9U9Q5_SPHS4</name>
<organism evidence="1 2">
    <name type="scientific">Sphaerobolus stellatus (strain SS14)</name>
    <dbReference type="NCBI Taxonomy" id="990650"/>
    <lineage>
        <taxon>Eukaryota</taxon>
        <taxon>Fungi</taxon>
        <taxon>Dikarya</taxon>
        <taxon>Basidiomycota</taxon>
        <taxon>Agaricomycotina</taxon>
        <taxon>Agaricomycetes</taxon>
        <taxon>Phallomycetidae</taxon>
        <taxon>Geastrales</taxon>
        <taxon>Sphaerobolaceae</taxon>
        <taxon>Sphaerobolus</taxon>
    </lineage>
</organism>
<dbReference type="HOGENOM" id="CLU_091791_1_2_1"/>
<evidence type="ECO:0000313" key="1">
    <source>
        <dbReference type="EMBL" id="KIJ39823.1"/>
    </source>
</evidence>
<dbReference type="InterPro" id="IPR040521">
    <property type="entry name" value="KDZ"/>
</dbReference>
<dbReference type="PANTHER" id="PTHR33096">
    <property type="entry name" value="CXC2 DOMAIN-CONTAINING PROTEIN"/>
    <property type="match status" value="1"/>
</dbReference>
<keyword evidence="2" id="KW-1185">Reference proteome</keyword>
<evidence type="ECO:0000313" key="2">
    <source>
        <dbReference type="Proteomes" id="UP000054279"/>
    </source>
</evidence>
<gene>
    <name evidence="1" type="ORF">M422DRAFT_79416</name>
</gene>
<sequence length="119" mass="13440">CESSFIAAQTKIAKVSSKHFVDTGIMGLLCWHDSVLWVVNLMSAGEKQFYAFALLECMLFTANKSDLLISFMSQWGFLEDVFPRLQFTVSVFHAYGHQWACQLLFHPHKAIGFGLTDGE</sequence>
<protein>
    <submittedName>
        <fullName evidence="1">Uncharacterized protein</fullName>
    </submittedName>
</protein>
<dbReference type="Pfam" id="PF18758">
    <property type="entry name" value="KDZ"/>
    <property type="match status" value="1"/>
</dbReference>